<gene>
    <name evidence="2" type="ORF">NE619_00110</name>
</gene>
<sequence>MKFITEEDLRDLYRKQPFTNYDLSPGERLTPGARQFLVDRGVNMYDPSDPFIKGKGKEDPPSAQKSQQNEAAGGRKKKKFCSRMKSLKALFLLTAEELLTKDVCMSQQLTELYRQFACLGSAADGKCEAKDLCCTPCSGINGENFSESLGDCFEVTEFHMQMERGRQMLLLDRLRSELSELDADLPDFLEDAALAEQVSGKINQIINSLSQMICGALGGKECQRSM</sequence>
<evidence type="ECO:0000313" key="3">
    <source>
        <dbReference type="Proteomes" id="UP001524502"/>
    </source>
</evidence>
<dbReference type="EMBL" id="JANFXK010000001">
    <property type="protein sequence ID" value="MCQ4635136.1"/>
    <property type="molecule type" value="Genomic_DNA"/>
</dbReference>
<dbReference type="RefSeq" id="WP_256130340.1">
    <property type="nucleotide sequence ID" value="NZ_JANFXK010000001.1"/>
</dbReference>
<dbReference type="Proteomes" id="UP001524502">
    <property type="component" value="Unassembled WGS sequence"/>
</dbReference>
<proteinExistence type="predicted"/>
<comment type="caution">
    <text evidence="2">The sequence shown here is derived from an EMBL/GenBank/DDBJ whole genome shotgun (WGS) entry which is preliminary data.</text>
</comment>
<feature type="region of interest" description="Disordered" evidence="1">
    <location>
        <begin position="49"/>
        <end position="77"/>
    </location>
</feature>
<evidence type="ECO:0000313" key="2">
    <source>
        <dbReference type="EMBL" id="MCQ4635136.1"/>
    </source>
</evidence>
<accession>A0ABT1RIX6</accession>
<evidence type="ECO:0000256" key="1">
    <source>
        <dbReference type="SAM" id="MobiDB-lite"/>
    </source>
</evidence>
<reference evidence="2 3" key="1">
    <citation type="submission" date="2022-06" db="EMBL/GenBank/DDBJ databases">
        <title>Isolation of gut microbiota from human fecal samples.</title>
        <authorList>
            <person name="Pamer E.G."/>
            <person name="Barat B."/>
            <person name="Waligurski E."/>
            <person name="Medina S."/>
            <person name="Paddock L."/>
            <person name="Mostad J."/>
        </authorList>
    </citation>
    <scope>NUCLEOTIDE SEQUENCE [LARGE SCALE GENOMIC DNA]</scope>
    <source>
        <strain evidence="2 3">SL.3.17</strain>
    </source>
</reference>
<name>A0ABT1RIX6_9FIRM</name>
<evidence type="ECO:0008006" key="4">
    <source>
        <dbReference type="Google" id="ProtNLM"/>
    </source>
</evidence>
<organism evidence="2 3">
    <name type="scientific">Anaerovorax odorimutans</name>
    <dbReference type="NCBI Taxonomy" id="109327"/>
    <lineage>
        <taxon>Bacteria</taxon>
        <taxon>Bacillati</taxon>
        <taxon>Bacillota</taxon>
        <taxon>Clostridia</taxon>
        <taxon>Peptostreptococcales</taxon>
        <taxon>Anaerovoracaceae</taxon>
        <taxon>Anaerovorax</taxon>
    </lineage>
</organism>
<protein>
    <recommendedName>
        <fullName evidence="4">Ethanolamine utilization cobalamin adenosyltransferase</fullName>
    </recommendedName>
</protein>
<keyword evidence="3" id="KW-1185">Reference proteome</keyword>